<sequence>MAVGKVLGSGGPDAIADNYLVVFDEHGTAEARANVAALTGRLAAKYDIEVAHTYQHAVRGFAGTMTRAAARRLAAEADVSYVEQDRVVRALDTQPSPPSWGLDRIDQRDLPLNASYSYPSTASTVRAYVIDTGIRTTHSTFGGRATWGTNTVGDGIDADCSGNGHGTHVAGTIGGSQYGVAKGVSLVAVKVLDCSGNGTLAGVTAGVDWVTGHHAPGVPAVANMSLGALGADSTLESAVRTSIADGIVYSIASGNNSTDACGFTPARVAEAITVNASTTADARASFSNWGTCTDIFAPGEGIVSASNASDTATASLSGTSMAAPHVAGAAALVLAGNPGLTPAQVAATLFDASTPNKITNPGTGSPNRLLYTGSAPPSPGSATLTRYFWPGRDHVSSTTHPGGGYQPEGSLGKVLTTQVAGTHPLYQCQVNNDRFTSPSANCEGRSFLGVIGYAYDNPPAVPYQGLYRCVARGSGEHFDSPDPNCEGQAGEGLLGYLLS</sequence>
<dbReference type="InterPro" id="IPR015500">
    <property type="entry name" value="Peptidase_S8_subtilisin-rel"/>
</dbReference>
<evidence type="ECO:0000256" key="2">
    <source>
        <dbReference type="ARBA" id="ARBA00022670"/>
    </source>
</evidence>
<protein>
    <submittedName>
        <fullName evidence="9">Peptidase inhibitor I9</fullName>
    </submittedName>
</protein>
<evidence type="ECO:0000256" key="1">
    <source>
        <dbReference type="ARBA" id="ARBA00011073"/>
    </source>
</evidence>
<dbReference type="EMBL" id="LT607752">
    <property type="protein sequence ID" value="SCG56610.1"/>
    <property type="molecule type" value="Genomic_DNA"/>
</dbReference>
<evidence type="ECO:0000313" key="10">
    <source>
        <dbReference type="Proteomes" id="UP000198226"/>
    </source>
</evidence>
<keyword evidence="2 5" id="KW-0645">Protease</keyword>
<dbReference type="InterPro" id="IPR022398">
    <property type="entry name" value="Peptidase_S8_His-AS"/>
</dbReference>
<keyword evidence="3 5" id="KW-0378">Hydrolase</keyword>
<dbReference type="InterPro" id="IPR036852">
    <property type="entry name" value="Peptidase_S8/S53_dom_sf"/>
</dbReference>
<dbReference type="Proteomes" id="UP000198226">
    <property type="component" value="Chromosome I"/>
</dbReference>
<feature type="domain" description="Inhibitor I9" evidence="8">
    <location>
        <begin position="19"/>
        <end position="89"/>
    </location>
</feature>
<evidence type="ECO:0000256" key="5">
    <source>
        <dbReference type="PROSITE-ProRule" id="PRU01240"/>
    </source>
</evidence>
<dbReference type="PROSITE" id="PS51892">
    <property type="entry name" value="SUBTILASE"/>
    <property type="match status" value="1"/>
</dbReference>
<keyword evidence="10" id="KW-1185">Reference proteome</keyword>
<reference evidence="10" key="1">
    <citation type="submission" date="2016-06" db="EMBL/GenBank/DDBJ databases">
        <authorList>
            <person name="Varghese N."/>
            <person name="Submissions Spin"/>
        </authorList>
    </citation>
    <scope>NUCLEOTIDE SEQUENCE [LARGE SCALE GENOMIC DNA]</scope>
    <source>
        <strain evidence="10">DSM 44983</strain>
    </source>
</reference>
<dbReference type="Gene3D" id="3.40.50.200">
    <property type="entry name" value="Peptidase S8/S53 domain"/>
    <property type="match status" value="1"/>
</dbReference>
<dbReference type="InterPro" id="IPR050131">
    <property type="entry name" value="Peptidase_S8_subtilisin-like"/>
</dbReference>
<dbReference type="Gene3D" id="3.30.70.80">
    <property type="entry name" value="Peptidase S8 propeptide/proteinase inhibitor I9"/>
    <property type="match status" value="1"/>
</dbReference>
<gene>
    <name evidence="9" type="ORF">GA0070623_2440</name>
</gene>
<dbReference type="Pfam" id="PF00082">
    <property type="entry name" value="Peptidase_S8"/>
    <property type="match status" value="1"/>
</dbReference>
<feature type="active site" description="Charge relay system" evidence="5">
    <location>
        <position position="320"/>
    </location>
</feature>
<feature type="domain" description="Peptidase S8/S53" evidence="7">
    <location>
        <begin position="129"/>
        <end position="356"/>
    </location>
</feature>
<keyword evidence="4 5" id="KW-0720">Serine protease</keyword>
<dbReference type="SUPFAM" id="SSF54897">
    <property type="entry name" value="Protease propeptides/inhibitors"/>
    <property type="match status" value="1"/>
</dbReference>
<dbReference type="SUPFAM" id="SSF52743">
    <property type="entry name" value="Subtilisin-like"/>
    <property type="match status" value="1"/>
</dbReference>
<name>A0A1C5IE22_9ACTN</name>
<proteinExistence type="inferred from homology"/>
<dbReference type="PRINTS" id="PR00723">
    <property type="entry name" value="SUBTILISIN"/>
</dbReference>
<dbReference type="PANTHER" id="PTHR43806">
    <property type="entry name" value="PEPTIDASE S8"/>
    <property type="match status" value="1"/>
</dbReference>
<evidence type="ECO:0000256" key="3">
    <source>
        <dbReference type="ARBA" id="ARBA00022801"/>
    </source>
</evidence>
<dbReference type="InterPro" id="IPR023828">
    <property type="entry name" value="Peptidase_S8_Ser-AS"/>
</dbReference>
<dbReference type="Pfam" id="PF05922">
    <property type="entry name" value="Inhibitor_I9"/>
    <property type="match status" value="1"/>
</dbReference>
<dbReference type="PROSITE" id="PS00138">
    <property type="entry name" value="SUBTILASE_SER"/>
    <property type="match status" value="1"/>
</dbReference>
<dbReference type="InterPro" id="IPR037045">
    <property type="entry name" value="S8pro/Inhibitor_I9_sf"/>
</dbReference>
<comment type="similarity">
    <text evidence="1 5 6">Belongs to the peptidase S8 family.</text>
</comment>
<dbReference type="InterPro" id="IPR023827">
    <property type="entry name" value="Peptidase_S8_Asp-AS"/>
</dbReference>
<evidence type="ECO:0000259" key="7">
    <source>
        <dbReference type="Pfam" id="PF00082"/>
    </source>
</evidence>
<evidence type="ECO:0000259" key="8">
    <source>
        <dbReference type="Pfam" id="PF05922"/>
    </source>
</evidence>
<accession>A0A1C5IE22</accession>
<evidence type="ECO:0000256" key="6">
    <source>
        <dbReference type="RuleBase" id="RU003355"/>
    </source>
</evidence>
<dbReference type="PROSITE" id="PS00136">
    <property type="entry name" value="SUBTILASE_ASP"/>
    <property type="match status" value="1"/>
</dbReference>
<feature type="active site" description="Charge relay system" evidence="5">
    <location>
        <position position="165"/>
    </location>
</feature>
<dbReference type="GO" id="GO:0006508">
    <property type="term" value="P:proteolysis"/>
    <property type="evidence" value="ECO:0007669"/>
    <property type="project" value="UniProtKB-KW"/>
</dbReference>
<dbReference type="GO" id="GO:0005615">
    <property type="term" value="C:extracellular space"/>
    <property type="evidence" value="ECO:0007669"/>
    <property type="project" value="TreeGrafter"/>
</dbReference>
<dbReference type="PANTHER" id="PTHR43806:SF11">
    <property type="entry name" value="CEREVISIN-RELATED"/>
    <property type="match status" value="1"/>
</dbReference>
<dbReference type="InterPro" id="IPR010259">
    <property type="entry name" value="S8pro/Inhibitor_I9"/>
</dbReference>
<dbReference type="InterPro" id="IPR000209">
    <property type="entry name" value="Peptidase_S8/S53_dom"/>
</dbReference>
<dbReference type="CDD" id="cd04077">
    <property type="entry name" value="Peptidases_S8_PCSK9_ProteinaseK_like"/>
    <property type="match status" value="1"/>
</dbReference>
<dbReference type="AlphaFoldDB" id="A0A1C5IE22"/>
<dbReference type="RefSeq" id="WP_231932757.1">
    <property type="nucleotide sequence ID" value="NZ_LRMV01000036.1"/>
</dbReference>
<evidence type="ECO:0000256" key="4">
    <source>
        <dbReference type="ARBA" id="ARBA00022825"/>
    </source>
</evidence>
<evidence type="ECO:0000313" key="9">
    <source>
        <dbReference type="EMBL" id="SCG56610.1"/>
    </source>
</evidence>
<organism evidence="9 10">
    <name type="scientific">Micromonospora rifamycinica</name>
    <dbReference type="NCBI Taxonomy" id="291594"/>
    <lineage>
        <taxon>Bacteria</taxon>
        <taxon>Bacillati</taxon>
        <taxon>Actinomycetota</taxon>
        <taxon>Actinomycetes</taxon>
        <taxon>Micromonosporales</taxon>
        <taxon>Micromonosporaceae</taxon>
        <taxon>Micromonospora</taxon>
    </lineage>
</organism>
<dbReference type="InterPro" id="IPR034193">
    <property type="entry name" value="PCSK9_ProteinaseK-like"/>
</dbReference>
<dbReference type="PROSITE" id="PS00137">
    <property type="entry name" value="SUBTILASE_HIS"/>
    <property type="match status" value="1"/>
</dbReference>
<dbReference type="FunFam" id="3.40.50.200:FF:000014">
    <property type="entry name" value="Proteinase K"/>
    <property type="match status" value="1"/>
</dbReference>
<dbReference type="GO" id="GO:0004252">
    <property type="term" value="F:serine-type endopeptidase activity"/>
    <property type="evidence" value="ECO:0007669"/>
    <property type="project" value="UniProtKB-UniRule"/>
</dbReference>
<feature type="active site" description="Charge relay system" evidence="5">
    <location>
        <position position="131"/>
    </location>
</feature>